<evidence type="ECO:0000313" key="3">
    <source>
        <dbReference type="EMBL" id="MDI5972242.1"/>
    </source>
</evidence>
<protein>
    <submittedName>
        <fullName evidence="3">Uncharacterized protein</fullName>
    </submittedName>
</protein>
<dbReference type="RefSeq" id="WP_271318865.1">
    <property type="nucleotide sequence ID" value="NZ_JAAGKO020000058.1"/>
</dbReference>
<keyword evidence="4" id="KW-1185">Reference proteome</keyword>
<dbReference type="EMBL" id="JABXJJ020000030">
    <property type="protein sequence ID" value="MDI5972242.1"/>
    <property type="molecule type" value="Genomic_DNA"/>
</dbReference>
<name>A0AA90H834_9ACTN</name>
<accession>A0AA90H834</accession>
<dbReference type="EMBL" id="JAAGKO020000058">
    <property type="protein sequence ID" value="MDI5966674.1"/>
    <property type="molecule type" value="Genomic_DNA"/>
</dbReference>
<comment type="caution">
    <text evidence="3">The sequence shown here is derived from an EMBL/GenBank/DDBJ whole genome shotgun (WGS) entry which is preliminary data.</text>
</comment>
<organism evidence="3">
    <name type="scientific">Streptantibioticus silvisoli</name>
    <dbReference type="NCBI Taxonomy" id="2705255"/>
    <lineage>
        <taxon>Bacteria</taxon>
        <taxon>Bacillati</taxon>
        <taxon>Actinomycetota</taxon>
        <taxon>Actinomycetes</taxon>
        <taxon>Kitasatosporales</taxon>
        <taxon>Streptomycetaceae</taxon>
        <taxon>Streptantibioticus</taxon>
    </lineage>
</organism>
<proteinExistence type="predicted"/>
<gene>
    <name evidence="2" type="ORF">POF43_028765</name>
    <name evidence="3" type="ORF">POF50_023385</name>
</gene>
<reference evidence="3 4" key="1">
    <citation type="submission" date="2023-05" db="EMBL/GenBank/DDBJ databases">
        <title>Streptantibioticus silvisoli sp. nov., acidotolerant actinomycetes 1 from pine litter.</title>
        <authorList>
            <person name="Swiecimska M."/>
            <person name="Golinska P."/>
            <person name="Sangal V."/>
            <person name="Wachnowicz B."/>
            <person name="Goodfellow M."/>
        </authorList>
    </citation>
    <scope>NUCLEOTIDE SEQUENCE</scope>
    <source>
        <strain evidence="3">SL13</strain>
        <strain evidence="2 4">SL54</strain>
    </source>
</reference>
<dbReference type="Proteomes" id="UP001156398">
    <property type="component" value="Unassembled WGS sequence"/>
</dbReference>
<evidence type="ECO:0000313" key="2">
    <source>
        <dbReference type="EMBL" id="MDI5966674.1"/>
    </source>
</evidence>
<keyword evidence="1" id="KW-0812">Transmembrane</keyword>
<feature type="transmembrane region" description="Helical" evidence="1">
    <location>
        <begin position="148"/>
        <end position="167"/>
    </location>
</feature>
<keyword evidence="1" id="KW-1133">Transmembrane helix</keyword>
<dbReference type="AlphaFoldDB" id="A0AA90H834"/>
<evidence type="ECO:0000313" key="4">
    <source>
        <dbReference type="Proteomes" id="UP001156398"/>
    </source>
</evidence>
<keyword evidence="1" id="KW-0472">Membrane</keyword>
<evidence type="ECO:0000256" key="1">
    <source>
        <dbReference type="SAM" id="Phobius"/>
    </source>
</evidence>
<sequence length="173" mass="17322">MSAAMPRRRAALLAVVAVLLVLAGIPLTTTAAGRALSAVGITGLSGSMRITSCVRSPAGGHQLRYCAGEFSSDDGTVRDPDATIDADRDPGTRVTVRRTASGTYELGGAAAALGWTAVTFIGLGAVVAGLLCAAVWRRRPALGAPLARLLGLLAAAVLACALASVLGELASVV</sequence>
<feature type="transmembrane region" description="Helical" evidence="1">
    <location>
        <begin position="112"/>
        <end position="136"/>
    </location>
</feature>